<evidence type="ECO:0000259" key="1">
    <source>
        <dbReference type="Pfam" id="PF01408"/>
    </source>
</evidence>
<reference evidence="3 4" key="1">
    <citation type="submission" date="2019-05" db="EMBL/GenBank/DDBJ databases">
        <title>Chryseobacterium sp. isolated from King George Island, maritime Antarctica.</title>
        <authorList>
            <person name="Peng X."/>
        </authorList>
    </citation>
    <scope>NUCLEOTIDE SEQUENCE [LARGE SCALE GENOMIC DNA]</scope>
    <source>
        <strain evidence="3 4">7-3A</strain>
    </source>
</reference>
<dbReference type="Gene3D" id="3.30.360.10">
    <property type="entry name" value="Dihydrodipicolinate Reductase, domain 2"/>
    <property type="match status" value="1"/>
</dbReference>
<dbReference type="SUPFAM" id="SSF51735">
    <property type="entry name" value="NAD(P)-binding Rossmann-fold domains"/>
    <property type="match status" value="1"/>
</dbReference>
<dbReference type="Pfam" id="PF01408">
    <property type="entry name" value="GFO_IDH_MocA"/>
    <property type="match status" value="1"/>
</dbReference>
<dbReference type="InterPro" id="IPR000683">
    <property type="entry name" value="Gfo/Idh/MocA-like_OxRdtase_N"/>
</dbReference>
<protein>
    <submittedName>
        <fullName evidence="3">Oxidoreductase</fullName>
    </submittedName>
</protein>
<dbReference type="Proteomes" id="UP000594195">
    <property type="component" value="Chromosome"/>
</dbReference>
<dbReference type="EMBL" id="CP040442">
    <property type="protein sequence ID" value="QOW08865.1"/>
    <property type="molecule type" value="Genomic_DNA"/>
</dbReference>
<dbReference type="InterPro" id="IPR036291">
    <property type="entry name" value="NAD(P)-bd_dom_sf"/>
</dbReference>
<dbReference type="InterPro" id="IPR051317">
    <property type="entry name" value="Gfo/Idh/MocA_oxidoreduct"/>
</dbReference>
<evidence type="ECO:0000313" key="3">
    <source>
        <dbReference type="EMBL" id="QOW08865.1"/>
    </source>
</evidence>
<evidence type="ECO:0000259" key="2">
    <source>
        <dbReference type="Pfam" id="PF02894"/>
    </source>
</evidence>
<dbReference type="InterPro" id="IPR004104">
    <property type="entry name" value="Gfo/Idh/MocA-like_OxRdtase_C"/>
</dbReference>
<dbReference type="PANTHER" id="PTHR43708:SF7">
    <property type="entry name" value="OXIDOREDUCTASE"/>
    <property type="match status" value="1"/>
</dbReference>
<evidence type="ECO:0000313" key="4">
    <source>
        <dbReference type="Proteomes" id="UP000594195"/>
    </source>
</evidence>
<dbReference type="KEGG" id="kfa:Q73A0000_00145"/>
<sequence length="354" mass="40524">MQLVKVGLCAFGMSGKVFHAPFLKEHPGFFMSAIVERSKQESKAKYPETTIFRSVEEMLQNADIELVVVNTPVQTHFEYVKMALEAGKNVIVEKPFTVDVSEAEILVNLAKEKNLFLSVYQNRRFDRDYLQVQNILEEGKLGSLKEVEIRFDRFRTEPSAKEHKENPQLKGSGSVHDLGSHLIDQATQLFGFPEKLFADVFSMKGQAFANDYFEILLYYKNDLRVRLKSSVFSKEAHYAYILHGNKGSFLQERTDDQENELVAGAIPTFNEDWTKPLNEPDGILNYLNENSDTKRILTSSEPGNYMNYYQEIYEHIVFGYPLPSPGSEIIQNMKIIEASLESSKEGQVVDLRDF</sequence>
<dbReference type="Pfam" id="PF02894">
    <property type="entry name" value="GFO_IDH_MocA_C"/>
    <property type="match status" value="1"/>
</dbReference>
<dbReference type="GO" id="GO:0000166">
    <property type="term" value="F:nucleotide binding"/>
    <property type="evidence" value="ECO:0007669"/>
    <property type="project" value="InterPro"/>
</dbReference>
<dbReference type="PANTHER" id="PTHR43708">
    <property type="entry name" value="CONSERVED EXPRESSED OXIDOREDUCTASE (EUROFUNG)"/>
    <property type="match status" value="1"/>
</dbReference>
<organism evidence="3 4">
    <name type="scientific">Kaistella flava</name>
    <name type="common">ex Peng et al. 2021</name>
    <dbReference type="NCBI Taxonomy" id="2038776"/>
    <lineage>
        <taxon>Bacteria</taxon>
        <taxon>Pseudomonadati</taxon>
        <taxon>Bacteroidota</taxon>
        <taxon>Flavobacteriia</taxon>
        <taxon>Flavobacteriales</taxon>
        <taxon>Weeksellaceae</taxon>
        <taxon>Chryseobacterium group</taxon>
        <taxon>Kaistella</taxon>
    </lineage>
</organism>
<keyword evidence="4" id="KW-1185">Reference proteome</keyword>
<feature type="domain" description="Gfo/Idh/MocA-like oxidoreductase C-terminal" evidence="2">
    <location>
        <begin position="136"/>
        <end position="351"/>
    </location>
</feature>
<dbReference type="Gene3D" id="3.40.50.720">
    <property type="entry name" value="NAD(P)-binding Rossmann-like Domain"/>
    <property type="match status" value="1"/>
</dbReference>
<dbReference type="AlphaFoldDB" id="A0A7M2Y5H7"/>
<name>A0A7M2Y5H7_9FLAO</name>
<dbReference type="RefSeq" id="WP_193812078.1">
    <property type="nucleotide sequence ID" value="NZ_CP040442.1"/>
</dbReference>
<dbReference type="SUPFAM" id="SSF55347">
    <property type="entry name" value="Glyceraldehyde-3-phosphate dehydrogenase-like, C-terminal domain"/>
    <property type="match status" value="1"/>
</dbReference>
<gene>
    <name evidence="3" type="ORF">Q73A0000_00145</name>
</gene>
<accession>A0A7M2Y5H7</accession>
<proteinExistence type="predicted"/>
<feature type="domain" description="Gfo/Idh/MocA-like oxidoreductase N-terminal" evidence="1">
    <location>
        <begin position="5"/>
        <end position="120"/>
    </location>
</feature>